<dbReference type="AlphaFoldDB" id="A0AA38KW53"/>
<protein>
    <submittedName>
        <fullName evidence="2">Uncharacterized protein</fullName>
    </submittedName>
</protein>
<name>A0AA38KW53_9AGAR</name>
<gene>
    <name evidence="2" type="ORF">GGU10DRAFT_381697</name>
</gene>
<dbReference type="Proteomes" id="UP001163798">
    <property type="component" value="Unassembled WGS sequence"/>
</dbReference>
<sequence>MGLFPDDVKHPQYLLSTALTIAGVMSAIQCCFYPYHWTLDILRALPIVVSRSNYLSPYSVNRSSHLRGNNPLALLSISAILLQEIPRSGGRMILTVYSS</sequence>
<keyword evidence="3" id="KW-1185">Reference proteome</keyword>
<dbReference type="EMBL" id="MU794170">
    <property type="protein sequence ID" value="KAJ3779828.1"/>
    <property type="molecule type" value="Genomic_DNA"/>
</dbReference>
<reference evidence="2" key="1">
    <citation type="submission" date="2022-08" db="EMBL/GenBank/DDBJ databases">
        <authorList>
            <consortium name="DOE Joint Genome Institute"/>
            <person name="Min B."/>
            <person name="Riley R."/>
            <person name="Sierra-Patev S."/>
            <person name="Naranjo-Ortiz M."/>
            <person name="Looney B."/>
            <person name="Konkel Z."/>
            <person name="Slot J.C."/>
            <person name="Sakamoto Y."/>
            <person name="Steenwyk J.L."/>
            <person name="Rokas A."/>
            <person name="Carro J."/>
            <person name="Camarero S."/>
            <person name="Ferreira P."/>
            <person name="Molpeceres G."/>
            <person name="Ruiz-Duenas F.J."/>
            <person name="Serrano A."/>
            <person name="Henrissat B."/>
            <person name="Drula E."/>
            <person name="Hughes K.W."/>
            <person name="Mata J.L."/>
            <person name="Ishikawa N.K."/>
            <person name="Vargas-Isla R."/>
            <person name="Ushijima S."/>
            <person name="Smith C.A."/>
            <person name="Ahrendt S."/>
            <person name="Andreopoulos W."/>
            <person name="He G."/>
            <person name="Labutti K."/>
            <person name="Lipzen A."/>
            <person name="Ng V."/>
            <person name="Sandor L."/>
            <person name="Barry K."/>
            <person name="Martinez A.T."/>
            <person name="Xiao Y."/>
            <person name="Gibbons J.G."/>
            <person name="Terashima K."/>
            <person name="Hibbett D.S."/>
            <person name="Grigoriev I.V."/>
        </authorList>
    </citation>
    <scope>NUCLEOTIDE SEQUENCE</scope>
    <source>
        <strain evidence="2">TFB10291</strain>
    </source>
</reference>
<accession>A0AA38KW53</accession>
<comment type="caution">
    <text evidence="2">The sequence shown here is derived from an EMBL/GenBank/DDBJ whole genome shotgun (WGS) entry which is preliminary data.</text>
</comment>
<keyword evidence="1" id="KW-1133">Transmembrane helix</keyword>
<feature type="transmembrane region" description="Helical" evidence="1">
    <location>
        <begin position="12"/>
        <end position="35"/>
    </location>
</feature>
<keyword evidence="1" id="KW-0812">Transmembrane</keyword>
<keyword evidence="1" id="KW-0472">Membrane</keyword>
<evidence type="ECO:0000313" key="3">
    <source>
        <dbReference type="Proteomes" id="UP001163798"/>
    </source>
</evidence>
<proteinExistence type="predicted"/>
<evidence type="ECO:0000256" key="1">
    <source>
        <dbReference type="SAM" id="Phobius"/>
    </source>
</evidence>
<evidence type="ECO:0000313" key="2">
    <source>
        <dbReference type="EMBL" id="KAJ3779828.1"/>
    </source>
</evidence>
<organism evidence="2 3">
    <name type="scientific">Lentinula aff. detonsa</name>
    <dbReference type="NCBI Taxonomy" id="2804958"/>
    <lineage>
        <taxon>Eukaryota</taxon>
        <taxon>Fungi</taxon>
        <taxon>Dikarya</taxon>
        <taxon>Basidiomycota</taxon>
        <taxon>Agaricomycotina</taxon>
        <taxon>Agaricomycetes</taxon>
        <taxon>Agaricomycetidae</taxon>
        <taxon>Agaricales</taxon>
        <taxon>Marasmiineae</taxon>
        <taxon>Omphalotaceae</taxon>
        <taxon>Lentinula</taxon>
    </lineage>
</organism>